<dbReference type="EMBL" id="LJIJ01000385">
    <property type="protein sequence ID" value="ODM98056.1"/>
    <property type="molecule type" value="Genomic_DNA"/>
</dbReference>
<evidence type="ECO:0000256" key="2">
    <source>
        <dbReference type="ARBA" id="ARBA00022692"/>
    </source>
</evidence>
<evidence type="ECO:0000256" key="5">
    <source>
        <dbReference type="RuleBase" id="RU004379"/>
    </source>
</evidence>
<keyword evidence="3 5" id="KW-1133">Transmembrane helix</keyword>
<dbReference type="InterPro" id="IPR006214">
    <property type="entry name" value="Bax_inhibitor_1-related"/>
</dbReference>
<reference evidence="6 7" key="1">
    <citation type="journal article" date="2016" name="Genome Biol. Evol.">
        <title>Gene Family Evolution Reflects Adaptation to Soil Environmental Stressors in the Genome of the Collembolan Orchesella cincta.</title>
        <authorList>
            <person name="Faddeeva-Vakhrusheva A."/>
            <person name="Derks M.F."/>
            <person name="Anvar S.Y."/>
            <person name="Agamennone V."/>
            <person name="Suring W."/>
            <person name="Smit S."/>
            <person name="van Straalen N.M."/>
            <person name="Roelofs D."/>
        </authorList>
    </citation>
    <scope>NUCLEOTIDE SEQUENCE [LARGE SCALE GENOMIC DNA]</scope>
    <source>
        <tissue evidence="6">Mixed pool</tissue>
    </source>
</reference>
<dbReference type="OrthoDB" id="6285520at2759"/>
<dbReference type="PANTHER" id="PTHR23291">
    <property type="entry name" value="BAX INHIBITOR-RELATED"/>
    <property type="match status" value="1"/>
</dbReference>
<evidence type="ECO:0000256" key="3">
    <source>
        <dbReference type="ARBA" id="ARBA00022989"/>
    </source>
</evidence>
<keyword evidence="7" id="KW-1185">Reference proteome</keyword>
<dbReference type="Pfam" id="PF01027">
    <property type="entry name" value="Bax1-I"/>
    <property type="match status" value="1"/>
</dbReference>
<feature type="transmembrane region" description="Helical" evidence="5">
    <location>
        <begin position="54"/>
        <end position="77"/>
    </location>
</feature>
<keyword evidence="4 5" id="KW-0472">Membrane</keyword>
<evidence type="ECO:0000313" key="6">
    <source>
        <dbReference type="EMBL" id="ODM98056.1"/>
    </source>
</evidence>
<name>A0A1D2MYD6_ORCCI</name>
<dbReference type="OMA" id="WATHCAI"/>
<evidence type="ECO:0000256" key="4">
    <source>
        <dbReference type="ARBA" id="ARBA00023136"/>
    </source>
</evidence>
<protein>
    <submittedName>
        <fullName evidence="6">Growth hormone-inducible transmembrane protein</fullName>
    </submittedName>
</protein>
<comment type="caution">
    <text evidence="5">Lacks conserved residue(s) required for the propagation of feature annotation.</text>
</comment>
<feature type="transmembrane region" description="Helical" evidence="5">
    <location>
        <begin position="6"/>
        <end position="23"/>
    </location>
</feature>
<dbReference type="AlphaFoldDB" id="A0A1D2MYD6"/>
<sequence length="130" mass="13670">MVHSGVIGVVLAPLCLLGGPLLIRASYMTAGVVGGLSAIACCAPRSMFVPATTALGAGLYSMSLYGGLLLFSGFLLYDTQRIIKYAETVPPNSVHKYDPINAGMSIYMDTINIFIRIAQILAMGGGGRRK</sequence>
<comment type="subcellular location">
    <subcellularLocation>
        <location evidence="1">Membrane</location>
        <topology evidence="1">Multi-pass membrane protein</topology>
    </subcellularLocation>
</comment>
<proteinExistence type="inferred from homology"/>
<comment type="caution">
    <text evidence="6">The sequence shown here is derived from an EMBL/GenBank/DDBJ whole genome shotgun (WGS) entry which is preliminary data.</text>
</comment>
<dbReference type="Proteomes" id="UP000094527">
    <property type="component" value="Unassembled WGS sequence"/>
</dbReference>
<evidence type="ECO:0000313" key="7">
    <source>
        <dbReference type="Proteomes" id="UP000094527"/>
    </source>
</evidence>
<dbReference type="PANTHER" id="PTHR23291:SF112">
    <property type="entry name" value="GROWTH HORMONE-INDUCIBLE TRANSMEMBRANE PROTEIN"/>
    <property type="match status" value="1"/>
</dbReference>
<organism evidence="6 7">
    <name type="scientific">Orchesella cincta</name>
    <name type="common">Springtail</name>
    <name type="synonym">Podura cincta</name>
    <dbReference type="NCBI Taxonomy" id="48709"/>
    <lineage>
        <taxon>Eukaryota</taxon>
        <taxon>Metazoa</taxon>
        <taxon>Ecdysozoa</taxon>
        <taxon>Arthropoda</taxon>
        <taxon>Hexapoda</taxon>
        <taxon>Collembola</taxon>
        <taxon>Entomobryomorpha</taxon>
        <taxon>Entomobryoidea</taxon>
        <taxon>Orchesellidae</taxon>
        <taxon>Orchesellinae</taxon>
        <taxon>Orchesella</taxon>
    </lineage>
</organism>
<comment type="similarity">
    <text evidence="5">Belongs to the BI1 family.</text>
</comment>
<evidence type="ECO:0000256" key="1">
    <source>
        <dbReference type="ARBA" id="ARBA00004141"/>
    </source>
</evidence>
<keyword evidence="2 5" id="KW-0812">Transmembrane</keyword>
<dbReference type="STRING" id="48709.A0A1D2MYD6"/>
<dbReference type="GO" id="GO:0005743">
    <property type="term" value="C:mitochondrial inner membrane"/>
    <property type="evidence" value="ECO:0007669"/>
    <property type="project" value="TreeGrafter"/>
</dbReference>
<accession>A0A1D2MYD6</accession>
<gene>
    <name evidence="6" type="ORF">Ocin01_08626</name>
</gene>